<sequence length="482" mass="50900">MSEGLPALDLGVLLVYLLGVTVWGAWLGRGQTGGRDYFLGNRDLPWWAVMLSVVATETSTLTFLSIPGISYLGTLAFLQVTFGYLFGRVVVAGVLLPSYHRGELTTAYELLERRFGVGTRRLTSVIFMITRLLADSVRLFATAIPLALLTGWSYPVAVAVIGLLTVIYTYFGGIRAVVWVDVAQMLLYLFGAVVAAVVLQSVVAGGWSQIFATAGAAGKLQVFDLSLDLGVAYTLPAGLLGGAFLSMGSHGADQLTVQRLLTCRSLRDSQRALVGSGVLVIVQFAIFLVVGLGLWAFYQGRAFDASDEIFARFIVDELPAGLTGLLVAGVLAAAMSSLSSSINALASASAYDLWAPLAGARDDDAGILRAGRVFTLVWSVLLVGGALVFLRIGEGAAAVEVALGVSSMVYGGLLGAFALALFSERADARSVAVGIVVGIGFVTWIWATRRSALAWPWFVLVGTLLATATGWLLGGRRGRPTD</sequence>
<evidence type="ECO:0000256" key="7">
    <source>
        <dbReference type="ARBA" id="ARBA00023053"/>
    </source>
</evidence>
<dbReference type="RefSeq" id="WP_405286718.1">
    <property type="nucleotide sequence ID" value="NZ_JBBHLI010000003.1"/>
</dbReference>
<feature type="transmembrane region" description="Helical" evidence="12">
    <location>
        <begin position="46"/>
        <end position="69"/>
    </location>
</feature>
<dbReference type="PANTHER" id="PTHR42985:SF47">
    <property type="entry name" value="INTEGRAL MEMBRANE TRANSPORT PROTEIN"/>
    <property type="match status" value="1"/>
</dbReference>
<gene>
    <name evidence="13" type="ORF">WI372_07960</name>
</gene>
<keyword evidence="4" id="KW-1003">Cell membrane</keyword>
<evidence type="ECO:0000256" key="10">
    <source>
        <dbReference type="ARBA" id="ARBA00023201"/>
    </source>
</evidence>
<evidence type="ECO:0000256" key="9">
    <source>
        <dbReference type="ARBA" id="ARBA00023136"/>
    </source>
</evidence>
<dbReference type="PROSITE" id="PS50283">
    <property type="entry name" value="NA_SOLUT_SYMP_3"/>
    <property type="match status" value="1"/>
</dbReference>
<evidence type="ECO:0000256" key="5">
    <source>
        <dbReference type="ARBA" id="ARBA00022692"/>
    </source>
</evidence>
<feature type="transmembrane region" description="Helical" evidence="12">
    <location>
        <begin position="230"/>
        <end position="252"/>
    </location>
</feature>
<feature type="transmembrane region" description="Helical" evidence="12">
    <location>
        <begin position="373"/>
        <end position="392"/>
    </location>
</feature>
<feature type="transmembrane region" description="Helical" evidence="12">
    <location>
        <begin position="398"/>
        <end position="422"/>
    </location>
</feature>
<evidence type="ECO:0000256" key="3">
    <source>
        <dbReference type="ARBA" id="ARBA00022448"/>
    </source>
</evidence>
<dbReference type="PANTHER" id="PTHR42985">
    <property type="entry name" value="SODIUM-COUPLED MONOCARBOXYLATE TRANSPORTER"/>
    <property type="match status" value="1"/>
</dbReference>
<evidence type="ECO:0000256" key="11">
    <source>
        <dbReference type="RuleBase" id="RU362091"/>
    </source>
</evidence>
<reference evidence="13 14" key="1">
    <citation type="submission" date="2024-02" db="EMBL/GenBank/DDBJ databases">
        <title>A novel Gemmatimonadota bacterium.</title>
        <authorList>
            <person name="Du Z.-J."/>
            <person name="Ye Y.-Q."/>
        </authorList>
    </citation>
    <scope>NUCLEOTIDE SEQUENCE [LARGE SCALE GENOMIC DNA]</scope>
    <source>
        <strain evidence="13 14">DH-20</strain>
    </source>
</reference>
<evidence type="ECO:0000256" key="4">
    <source>
        <dbReference type="ARBA" id="ARBA00022475"/>
    </source>
</evidence>
<keyword evidence="3" id="KW-0813">Transport</keyword>
<feature type="transmembrane region" description="Helical" evidence="12">
    <location>
        <begin position="318"/>
        <end position="338"/>
    </location>
</feature>
<feature type="transmembrane region" description="Helical" evidence="12">
    <location>
        <begin position="122"/>
        <end position="148"/>
    </location>
</feature>
<dbReference type="InterPro" id="IPR051163">
    <property type="entry name" value="Sodium:Solute_Symporter_SSF"/>
</dbReference>
<evidence type="ECO:0000313" key="13">
    <source>
        <dbReference type="EMBL" id="MEK9500906.1"/>
    </source>
</evidence>
<evidence type="ECO:0000256" key="12">
    <source>
        <dbReference type="SAM" id="Phobius"/>
    </source>
</evidence>
<dbReference type="InterPro" id="IPR038377">
    <property type="entry name" value="Na/Glc_symporter_sf"/>
</dbReference>
<feature type="transmembrane region" description="Helical" evidence="12">
    <location>
        <begin position="429"/>
        <end position="447"/>
    </location>
</feature>
<keyword evidence="9 12" id="KW-0472">Membrane</keyword>
<dbReference type="InterPro" id="IPR001734">
    <property type="entry name" value="Na/solute_symporter"/>
</dbReference>
<feature type="transmembrane region" description="Helical" evidence="12">
    <location>
        <begin position="75"/>
        <end position="96"/>
    </location>
</feature>
<evidence type="ECO:0000313" key="14">
    <source>
        <dbReference type="Proteomes" id="UP001484239"/>
    </source>
</evidence>
<feature type="transmembrane region" description="Helical" evidence="12">
    <location>
        <begin position="273"/>
        <end position="298"/>
    </location>
</feature>
<comment type="similarity">
    <text evidence="2 11">Belongs to the sodium:solute symporter (SSF) (TC 2.A.21) family.</text>
</comment>
<feature type="transmembrane region" description="Helical" evidence="12">
    <location>
        <begin position="453"/>
        <end position="473"/>
    </location>
</feature>
<keyword evidence="7" id="KW-0915">Sodium</keyword>
<comment type="caution">
    <text evidence="13">The sequence shown here is derived from an EMBL/GenBank/DDBJ whole genome shotgun (WGS) entry which is preliminary data.</text>
</comment>
<keyword evidence="10" id="KW-0739">Sodium transport</keyword>
<evidence type="ECO:0000256" key="8">
    <source>
        <dbReference type="ARBA" id="ARBA00023065"/>
    </source>
</evidence>
<evidence type="ECO:0000256" key="2">
    <source>
        <dbReference type="ARBA" id="ARBA00006434"/>
    </source>
</evidence>
<proteinExistence type="inferred from homology"/>
<protein>
    <submittedName>
        <fullName evidence="13">Sodium:solute symporter</fullName>
    </submittedName>
</protein>
<feature type="transmembrane region" description="Helical" evidence="12">
    <location>
        <begin position="186"/>
        <end position="210"/>
    </location>
</feature>
<feature type="transmembrane region" description="Helical" evidence="12">
    <location>
        <begin position="154"/>
        <end position="174"/>
    </location>
</feature>
<comment type="subcellular location">
    <subcellularLocation>
        <location evidence="1">Cell membrane</location>
        <topology evidence="1">Multi-pass membrane protein</topology>
    </subcellularLocation>
</comment>
<dbReference type="NCBIfam" id="TIGR00813">
    <property type="entry name" value="sss"/>
    <property type="match status" value="1"/>
</dbReference>
<dbReference type="Proteomes" id="UP001484239">
    <property type="component" value="Unassembled WGS sequence"/>
</dbReference>
<dbReference type="Pfam" id="PF00474">
    <property type="entry name" value="SSF"/>
    <property type="match status" value="1"/>
</dbReference>
<accession>A0ABU9E831</accession>
<evidence type="ECO:0000256" key="1">
    <source>
        <dbReference type="ARBA" id="ARBA00004651"/>
    </source>
</evidence>
<feature type="transmembrane region" description="Helical" evidence="12">
    <location>
        <begin position="6"/>
        <end position="26"/>
    </location>
</feature>
<keyword evidence="6 12" id="KW-1133">Transmembrane helix</keyword>
<keyword evidence="5 12" id="KW-0812">Transmembrane</keyword>
<evidence type="ECO:0000256" key="6">
    <source>
        <dbReference type="ARBA" id="ARBA00022989"/>
    </source>
</evidence>
<dbReference type="Gene3D" id="1.20.1730.10">
    <property type="entry name" value="Sodium/glucose cotransporter"/>
    <property type="match status" value="1"/>
</dbReference>
<name>A0ABU9E831_9BACT</name>
<dbReference type="EMBL" id="JBBHLI010000003">
    <property type="protein sequence ID" value="MEK9500906.1"/>
    <property type="molecule type" value="Genomic_DNA"/>
</dbReference>
<organism evidence="13 14">
    <name type="scientific">Gaopeijia maritima</name>
    <dbReference type="NCBI Taxonomy" id="3119007"/>
    <lineage>
        <taxon>Bacteria</taxon>
        <taxon>Pseudomonadati</taxon>
        <taxon>Gemmatimonadota</taxon>
        <taxon>Longimicrobiia</taxon>
        <taxon>Gaopeijiales</taxon>
        <taxon>Gaopeijiaceae</taxon>
        <taxon>Gaopeijia</taxon>
    </lineage>
</organism>
<dbReference type="CDD" id="cd11493">
    <property type="entry name" value="SLC5sbd_NIS-like_u1"/>
    <property type="match status" value="1"/>
</dbReference>
<keyword evidence="14" id="KW-1185">Reference proteome</keyword>
<keyword evidence="8" id="KW-0406">Ion transport</keyword>